<evidence type="ECO:0000256" key="5">
    <source>
        <dbReference type="ARBA" id="ARBA00023239"/>
    </source>
</evidence>
<keyword evidence="3" id="KW-0210">Decarboxylase</keyword>
<dbReference type="GO" id="GO:0030170">
    <property type="term" value="F:pyridoxal phosphate binding"/>
    <property type="evidence" value="ECO:0007669"/>
    <property type="project" value="InterPro"/>
</dbReference>
<dbReference type="InterPro" id="IPR015421">
    <property type="entry name" value="PyrdxlP-dep_Trfase_major"/>
</dbReference>
<dbReference type="Pfam" id="PF00282">
    <property type="entry name" value="Pyridoxal_deC"/>
    <property type="match status" value="1"/>
</dbReference>
<dbReference type="GO" id="GO:0019752">
    <property type="term" value="P:carboxylic acid metabolic process"/>
    <property type="evidence" value="ECO:0007669"/>
    <property type="project" value="InterPro"/>
</dbReference>
<evidence type="ECO:0000256" key="4">
    <source>
        <dbReference type="ARBA" id="ARBA00022898"/>
    </source>
</evidence>
<comment type="cofactor">
    <cofactor evidence="1 6 7">
        <name>pyridoxal 5'-phosphate</name>
        <dbReference type="ChEBI" id="CHEBI:597326"/>
    </cofactor>
</comment>
<dbReference type="GO" id="GO:0005737">
    <property type="term" value="C:cytoplasm"/>
    <property type="evidence" value="ECO:0007669"/>
    <property type="project" value="TreeGrafter"/>
</dbReference>
<dbReference type="PRINTS" id="PR00800">
    <property type="entry name" value="YHDCRBOXLASE"/>
</dbReference>
<evidence type="ECO:0000256" key="6">
    <source>
        <dbReference type="PIRSR" id="PIRSR602129-50"/>
    </source>
</evidence>
<dbReference type="Gene3D" id="3.40.640.10">
    <property type="entry name" value="Type I PLP-dependent aspartate aminotransferase-like (Major domain)"/>
    <property type="match status" value="1"/>
</dbReference>
<evidence type="ECO:0000313" key="8">
    <source>
        <dbReference type="EMBL" id="PCC17420.1"/>
    </source>
</evidence>
<sequence length="543" mass="58243">MTSLLSDTPTPLTDAASVRTGDALLGAHSADAYAELMHEVVDALAQRFTDVDAPTSANDRTSLEARVAGFDLDGQGIGNLAALREADDLYARNAVWFHHPSYVAHLNCPVAVPAVAAEAMLAAINTSVDTYDQSEVATLMERRLVQWASRHVGFDSGDGIFTSGGTQSNLQALFLARENVLRDRQAQTVGKAEAGRGEASRREIMSRLRILTTSQTHFSISRAAHLLGLDAEAVVCVDTDAAGRMDAEALAELMRDINDTGGIVMAVVATAGTTDLGVIDPLAAIAEICENANVWMHVDAAYGGGLLWAPRRKHLLAGIGRATSVTIDFHKTFFQPVSSSALLVRDIRLFDPTLHHNDYLNPEAEAQSAEAEPNQVDKSLQTTRRFDALKLWMTLRARGAGEIGDLLDVVCDLAAEVRELLEDQPDFEVLGASDLSTVLFRFSPVAADTSTADELVPMIRRVLFRSGRAAIARTTIDGTPWLKLTLLNPDTTVADITAVLDLVRATGHGILAGRHLESTTPDQEQKSTLGQGQTFTTIEGGAA</sequence>
<dbReference type="GO" id="GO:0004058">
    <property type="term" value="F:aromatic-L-amino-acid decarboxylase activity"/>
    <property type="evidence" value="ECO:0007669"/>
    <property type="project" value="UniProtKB-ARBA"/>
</dbReference>
<dbReference type="PANTHER" id="PTHR45677">
    <property type="entry name" value="GLUTAMATE DECARBOXYLASE-RELATED"/>
    <property type="match status" value="1"/>
</dbReference>
<dbReference type="Proteomes" id="UP000218377">
    <property type="component" value="Unassembled WGS sequence"/>
</dbReference>
<dbReference type="AlphaFoldDB" id="A0A2A3X145"/>
<protein>
    <submittedName>
        <fullName evidence="8">Pyridoxal-dependent decarboxylase</fullName>
    </submittedName>
</protein>
<evidence type="ECO:0000256" key="7">
    <source>
        <dbReference type="RuleBase" id="RU000382"/>
    </source>
</evidence>
<evidence type="ECO:0000256" key="2">
    <source>
        <dbReference type="ARBA" id="ARBA00009533"/>
    </source>
</evidence>
<evidence type="ECO:0000256" key="3">
    <source>
        <dbReference type="ARBA" id="ARBA00022793"/>
    </source>
</evidence>
<feature type="modified residue" description="N6-(pyridoxal phosphate)lysine" evidence="6">
    <location>
        <position position="331"/>
    </location>
</feature>
<evidence type="ECO:0000256" key="1">
    <source>
        <dbReference type="ARBA" id="ARBA00001933"/>
    </source>
</evidence>
<dbReference type="SUPFAM" id="SSF53383">
    <property type="entry name" value="PLP-dependent transferases"/>
    <property type="match status" value="1"/>
</dbReference>
<keyword evidence="5 7" id="KW-0456">Lyase</keyword>
<dbReference type="PANTHER" id="PTHR45677:SF8">
    <property type="entry name" value="CYSTEINE SULFINIC ACID DECARBOXYLASE"/>
    <property type="match status" value="1"/>
</dbReference>
<dbReference type="GO" id="GO:0006520">
    <property type="term" value="P:amino acid metabolic process"/>
    <property type="evidence" value="ECO:0007669"/>
    <property type="project" value="InterPro"/>
</dbReference>
<dbReference type="RefSeq" id="WP_096157399.1">
    <property type="nucleotide sequence ID" value="NZ_NRGX01000001.1"/>
</dbReference>
<comment type="similarity">
    <text evidence="2 7">Belongs to the group II decarboxylase family.</text>
</comment>
<dbReference type="InterPro" id="IPR010977">
    <property type="entry name" value="Aromatic_deC"/>
</dbReference>
<dbReference type="InterPro" id="IPR015424">
    <property type="entry name" value="PyrdxlP-dep_Trfase"/>
</dbReference>
<comment type="caution">
    <text evidence="8">The sequence shown here is derived from an EMBL/GenBank/DDBJ whole genome shotgun (WGS) entry which is preliminary data.</text>
</comment>
<organism evidence="8 9">
    <name type="scientific">Brevibacterium aurantiacum</name>
    <dbReference type="NCBI Taxonomy" id="273384"/>
    <lineage>
        <taxon>Bacteria</taxon>
        <taxon>Bacillati</taxon>
        <taxon>Actinomycetota</taxon>
        <taxon>Actinomycetes</taxon>
        <taxon>Micrococcales</taxon>
        <taxon>Brevibacteriaceae</taxon>
        <taxon>Brevibacterium</taxon>
    </lineage>
</organism>
<dbReference type="Gene3D" id="3.90.1150.10">
    <property type="entry name" value="Aspartate Aminotransferase, domain 1"/>
    <property type="match status" value="1"/>
</dbReference>
<gene>
    <name evidence="8" type="ORF">CIK79_03385</name>
</gene>
<dbReference type="InterPro" id="IPR015422">
    <property type="entry name" value="PyrdxlP-dep_Trfase_small"/>
</dbReference>
<reference evidence="8 9" key="1">
    <citation type="journal article" date="2017" name="Elife">
        <title>Extensive horizontal gene transfer in cheese-associated bacteria.</title>
        <authorList>
            <person name="Bonham K.S."/>
            <person name="Wolfe B.E."/>
            <person name="Dutton R.J."/>
        </authorList>
    </citation>
    <scope>NUCLEOTIDE SEQUENCE [LARGE SCALE GENOMIC DNA]</scope>
    <source>
        <strain evidence="8 9">JB5</strain>
    </source>
</reference>
<proteinExistence type="inferred from homology"/>
<accession>A0A2A3X145</accession>
<dbReference type="EMBL" id="NRGX01000001">
    <property type="protein sequence ID" value="PCC17420.1"/>
    <property type="molecule type" value="Genomic_DNA"/>
</dbReference>
<dbReference type="InterPro" id="IPR002129">
    <property type="entry name" value="PyrdxlP-dep_de-COase"/>
</dbReference>
<name>A0A2A3X145_BREAU</name>
<evidence type="ECO:0000313" key="9">
    <source>
        <dbReference type="Proteomes" id="UP000218377"/>
    </source>
</evidence>
<keyword evidence="4 6" id="KW-0663">Pyridoxal phosphate</keyword>